<dbReference type="SUPFAM" id="SSF82199">
    <property type="entry name" value="SET domain"/>
    <property type="match status" value="1"/>
</dbReference>
<dbReference type="Gene3D" id="3.90.1410.10">
    <property type="entry name" value="set domain protein methyltransferase, domain 1"/>
    <property type="match status" value="1"/>
</dbReference>
<organism evidence="2 3">
    <name type="scientific">Podospora aff. communis PSN243</name>
    <dbReference type="NCBI Taxonomy" id="3040156"/>
    <lineage>
        <taxon>Eukaryota</taxon>
        <taxon>Fungi</taxon>
        <taxon>Dikarya</taxon>
        <taxon>Ascomycota</taxon>
        <taxon>Pezizomycotina</taxon>
        <taxon>Sordariomycetes</taxon>
        <taxon>Sordariomycetidae</taxon>
        <taxon>Sordariales</taxon>
        <taxon>Podosporaceae</taxon>
        <taxon>Podospora</taxon>
    </lineage>
</organism>
<accession>A0AAV9GP97</accession>
<dbReference type="GO" id="GO:0005634">
    <property type="term" value="C:nucleus"/>
    <property type="evidence" value="ECO:0007669"/>
    <property type="project" value="TreeGrafter"/>
</dbReference>
<dbReference type="Proteomes" id="UP001321760">
    <property type="component" value="Unassembled WGS sequence"/>
</dbReference>
<dbReference type="InterPro" id="IPR050600">
    <property type="entry name" value="SETD3_SETD6_MTase"/>
</dbReference>
<sequence length="477" mass="53587">MPAPELPIEDLPIWARLNDVRFGDFKIKNSEGKGYGVVCRKALTTTEQPLDESSALAVPHGLVLNVDAVEEYAKEDRNFKQLLDVVGHRSPRADILLFLLVQTSLASRTCHSSVGLSNPWTEYLQFLPRSVMVPSMWTEDERLLLRGTSLETAVNAKMLALVREFDHVQSVSEDIPRWNEVLWQAGAVSVRDWIWLDALFRSRCLELPKSGESMVPCIDMVNHSHNPTAYYDENSENEVTLLLRPGITVWEGQEITISYGEAKSAAEMLFSYGFIDKESTTETLVLPLEPFEDDPLGKAKLVGFKEAPKLHVGREDGSVVWKSPFVHLMCVNQEDGLDFRVLQDTEGGRQLRVFWQDEDVTDRTADFESLVQNHALGAVFRLRAVTVVQERLQTQLELARSYDSEKDLGDVRPECLDAARTLRQIEVGILESGIETLEREKTLLLGDENVVAYLGSTETAESDLVGEEASSEVDDFS</sequence>
<protein>
    <recommendedName>
        <fullName evidence="1">SET domain-containing protein</fullName>
    </recommendedName>
</protein>
<dbReference type="CDD" id="cd10527">
    <property type="entry name" value="SET_LSMT"/>
    <property type="match status" value="1"/>
</dbReference>
<dbReference type="PANTHER" id="PTHR13271">
    <property type="entry name" value="UNCHARACTERIZED PUTATIVE METHYLTRANSFERASE"/>
    <property type="match status" value="1"/>
</dbReference>
<feature type="domain" description="SET" evidence="1">
    <location>
        <begin position="23"/>
        <end position="260"/>
    </location>
</feature>
<proteinExistence type="predicted"/>
<dbReference type="PROSITE" id="PS50280">
    <property type="entry name" value="SET"/>
    <property type="match status" value="1"/>
</dbReference>
<dbReference type="GO" id="GO:0016279">
    <property type="term" value="F:protein-lysine N-methyltransferase activity"/>
    <property type="evidence" value="ECO:0007669"/>
    <property type="project" value="TreeGrafter"/>
</dbReference>
<dbReference type="AlphaFoldDB" id="A0AAV9GP97"/>
<dbReference type="InterPro" id="IPR001214">
    <property type="entry name" value="SET_dom"/>
</dbReference>
<dbReference type="EMBL" id="MU865939">
    <property type="protein sequence ID" value="KAK4449173.1"/>
    <property type="molecule type" value="Genomic_DNA"/>
</dbReference>
<reference evidence="2" key="1">
    <citation type="journal article" date="2023" name="Mol. Phylogenet. Evol.">
        <title>Genome-scale phylogeny and comparative genomics of the fungal order Sordariales.</title>
        <authorList>
            <person name="Hensen N."/>
            <person name="Bonometti L."/>
            <person name="Westerberg I."/>
            <person name="Brannstrom I.O."/>
            <person name="Guillou S."/>
            <person name="Cros-Aarteil S."/>
            <person name="Calhoun S."/>
            <person name="Haridas S."/>
            <person name="Kuo A."/>
            <person name="Mondo S."/>
            <person name="Pangilinan J."/>
            <person name="Riley R."/>
            <person name="LaButti K."/>
            <person name="Andreopoulos B."/>
            <person name="Lipzen A."/>
            <person name="Chen C."/>
            <person name="Yan M."/>
            <person name="Daum C."/>
            <person name="Ng V."/>
            <person name="Clum A."/>
            <person name="Steindorff A."/>
            <person name="Ohm R.A."/>
            <person name="Martin F."/>
            <person name="Silar P."/>
            <person name="Natvig D.O."/>
            <person name="Lalanne C."/>
            <person name="Gautier V."/>
            <person name="Ament-Velasquez S.L."/>
            <person name="Kruys A."/>
            <person name="Hutchinson M.I."/>
            <person name="Powell A.J."/>
            <person name="Barry K."/>
            <person name="Miller A.N."/>
            <person name="Grigoriev I.V."/>
            <person name="Debuchy R."/>
            <person name="Gladieux P."/>
            <person name="Hiltunen Thoren M."/>
            <person name="Johannesson H."/>
        </authorList>
    </citation>
    <scope>NUCLEOTIDE SEQUENCE</scope>
    <source>
        <strain evidence="2">PSN243</strain>
    </source>
</reference>
<gene>
    <name evidence="2" type="ORF">QBC34DRAFT_99640</name>
</gene>
<evidence type="ECO:0000313" key="2">
    <source>
        <dbReference type="EMBL" id="KAK4449173.1"/>
    </source>
</evidence>
<dbReference type="PANTHER" id="PTHR13271:SF76">
    <property type="entry name" value="SET DOMAIN-CONTAINING PROTEIN 8"/>
    <property type="match status" value="1"/>
</dbReference>
<keyword evidence="3" id="KW-1185">Reference proteome</keyword>
<reference evidence="2" key="2">
    <citation type="submission" date="2023-05" db="EMBL/GenBank/DDBJ databases">
        <authorList>
            <consortium name="Lawrence Berkeley National Laboratory"/>
            <person name="Steindorff A."/>
            <person name="Hensen N."/>
            <person name="Bonometti L."/>
            <person name="Westerberg I."/>
            <person name="Brannstrom I.O."/>
            <person name="Guillou S."/>
            <person name="Cros-Aarteil S."/>
            <person name="Calhoun S."/>
            <person name="Haridas S."/>
            <person name="Kuo A."/>
            <person name="Mondo S."/>
            <person name="Pangilinan J."/>
            <person name="Riley R."/>
            <person name="Labutti K."/>
            <person name="Andreopoulos B."/>
            <person name="Lipzen A."/>
            <person name="Chen C."/>
            <person name="Yanf M."/>
            <person name="Daum C."/>
            <person name="Ng V."/>
            <person name="Clum A."/>
            <person name="Ohm R."/>
            <person name="Martin F."/>
            <person name="Silar P."/>
            <person name="Natvig D."/>
            <person name="Lalanne C."/>
            <person name="Gautier V."/>
            <person name="Ament-Velasquez S.L."/>
            <person name="Kruys A."/>
            <person name="Hutchinson M.I."/>
            <person name="Powell A.J."/>
            <person name="Barry K."/>
            <person name="Miller A.N."/>
            <person name="Grigoriev I.V."/>
            <person name="Debuchy R."/>
            <person name="Gladieux P."/>
            <person name="Thoren M.H."/>
            <person name="Johannesson H."/>
        </authorList>
    </citation>
    <scope>NUCLEOTIDE SEQUENCE</scope>
    <source>
        <strain evidence="2">PSN243</strain>
    </source>
</reference>
<evidence type="ECO:0000259" key="1">
    <source>
        <dbReference type="PROSITE" id="PS50280"/>
    </source>
</evidence>
<name>A0AAV9GP97_9PEZI</name>
<comment type="caution">
    <text evidence="2">The sequence shown here is derived from an EMBL/GenBank/DDBJ whole genome shotgun (WGS) entry which is preliminary data.</text>
</comment>
<dbReference type="InterPro" id="IPR046341">
    <property type="entry name" value="SET_dom_sf"/>
</dbReference>
<evidence type="ECO:0000313" key="3">
    <source>
        <dbReference type="Proteomes" id="UP001321760"/>
    </source>
</evidence>